<evidence type="ECO:0000313" key="12">
    <source>
        <dbReference type="EMBL" id="MBE5038866.1"/>
    </source>
</evidence>
<comment type="function">
    <text evidence="10">Necessary for normal cell division and for the maintenance of normal septation.</text>
</comment>
<keyword evidence="9 10" id="KW-0131">Cell cycle</keyword>
<sequence>MEYIDAKLLITAVKPSQYPDTLVPEIAFVGRSNVGKSSLINCLTNRNKLARTSSTPGKTATINFYDIAGRFRLVDLPGYGYAKVSKTEQERWAKMIETYLTDRYNLVQVIQLVDARHKPTQDDITMLNWIRRFGYTPVVVATKLDKLKKSQIESNLTLIYHTLALDDSCFLLPFSAEKKTGREDLAEFIDTLCSRFHPEQQNILKNTAKE</sequence>
<reference evidence="12" key="1">
    <citation type="submission" date="2020-10" db="EMBL/GenBank/DDBJ databases">
        <title>ChiBAC.</title>
        <authorList>
            <person name="Zenner C."/>
            <person name="Hitch T.C.A."/>
            <person name="Clavel T."/>
        </authorList>
    </citation>
    <scope>NUCLEOTIDE SEQUENCE</scope>
    <source>
        <strain evidence="12">DSM 107454</strain>
    </source>
</reference>
<dbReference type="GO" id="GO:0046872">
    <property type="term" value="F:metal ion binding"/>
    <property type="evidence" value="ECO:0007669"/>
    <property type="project" value="UniProtKB-KW"/>
</dbReference>
<dbReference type="InterPro" id="IPR019987">
    <property type="entry name" value="GTP-bd_ribosome_bio_YsxC"/>
</dbReference>
<comment type="caution">
    <text evidence="12">The sequence shown here is derived from an EMBL/GenBank/DDBJ whole genome shotgun (WGS) entry which is preliminary data.</text>
</comment>
<dbReference type="Pfam" id="PF01926">
    <property type="entry name" value="MMR_HSR1"/>
    <property type="match status" value="1"/>
</dbReference>
<name>A0A9D5LWC0_9FIRM</name>
<evidence type="ECO:0000256" key="5">
    <source>
        <dbReference type="ARBA" id="ARBA00022741"/>
    </source>
</evidence>
<dbReference type="HAMAP" id="MF_00321">
    <property type="entry name" value="GTPase_EngB"/>
    <property type="match status" value="1"/>
</dbReference>
<keyword evidence="5 10" id="KW-0547">Nucleotide-binding</keyword>
<evidence type="ECO:0000256" key="1">
    <source>
        <dbReference type="ARBA" id="ARBA00001946"/>
    </source>
</evidence>
<keyword evidence="3 10" id="KW-0132">Cell division</keyword>
<dbReference type="EMBL" id="JADCKB010000001">
    <property type="protein sequence ID" value="MBE5038866.1"/>
    <property type="molecule type" value="Genomic_DNA"/>
</dbReference>
<dbReference type="PANTHER" id="PTHR11649">
    <property type="entry name" value="MSS1/TRME-RELATED GTP-BINDING PROTEIN"/>
    <property type="match status" value="1"/>
</dbReference>
<proteinExistence type="inferred from homology"/>
<dbReference type="CDD" id="cd01876">
    <property type="entry name" value="YihA_EngB"/>
    <property type="match status" value="1"/>
</dbReference>
<dbReference type="FunFam" id="3.40.50.300:FF:000098">
    <property type="entry name" value="Probable GTP-binding protein EngB"/>
    <property type="match status" value="1"/>
</dbReference>
<dbReference type="AlphaFoldDB" id="A0A9D5LWC0"/>
<keyword evidence="7 10" id="KW-0342">GTP-binding</keyword>
<accession>A0A9D5LWC0</accession>
<dbReference type="Gene3D" id="3.40.50.300">
    <property type="entry name" value="P-loop containing nucleotide triphosphate hydrolases"/>
    <property type="match status" value="1"/>
</dbReference>
<dbReference type="SUPFAM" id="SSF52540">
    <property type="entry name" value="P-loop containing nucleoside triphosphate hydrolases"/>
    <property type="match status" value="1"/>
</dbReference>
<gene>
    <name evidence="10" type="primary">engB</name>
    <name evidence="12" type="ORF">INF28_00095</name>
</gene>
<evidence type="ECO:0000259" key="11">
    <source>
        <dbReference type="PROSITE" id="PS51706"/>
    </source>
</evidence>
<dbReference type="GO" id="GO:0005525">
    <property type="term" value="F:GTP binding"/>
    <property type="evidence" value="ECO:0007669"/>
    <property type="project" value="UniProtKB-UniRule"/>
</dbReference>
<evidence type="ECO:0000256" key="9">
    <source>
        <dbReference type="ARBA" id="ARBA00023306"/>
    </source>
</evidence>
<evidence type="ECO:0000256" key="6">
    <source>
        <dbReference type="ARBA" id="ARBA00022842"/>
    </source>
</evidence>
<dbReference type="NCBIfam" id="TIGR03598">
    <property type="entry name" value="GTPase_YsxC"/>
    <property type="match status" value="1"/>
</dbReference>
<keyword evidence="4" id="KW-0479">Metal-binding</keyword>
<keyword evidence="13" id="KW-1185">Reference proteome</keyword>
<feature type="domain" description="EngB-type G" evidence="11">
    <location>
        <begin position="22"/>
        <end position="195"/>
    </location>
</feature>
<evidence type="ECO:0000256" key="8">
    <source>
        <dbReference type="ARBA" id="ARBA00023210"/>
    </source>
</evidence>
<evidence type="ECO:0000256" key="4">
    <source>
        <dbReference type="ARBA" id="ARBA00022723"/>
    </source>
</evidence>
<comment type="cofactor">
    <cofactor evidence="1">
        <name>Mg(2+)</name>
        <dbReference type="ChEBI" id="CHEBI:18420"/>
    </cofactor>
</comment>
<dbReference type="PANTHER" id="PTHR11649:SF13">
    <property type="entry name" value="ENGB-TYPE G DOMAIN-CONTAINING PROTEIN"/>
    <property type="match status" value="1"/>
</dbReference>
<dbReference type="PROSITE" id="PS51706">
    <property type="entry name" value="G_ENGB"/>
    <property type="match status" value="1"/>
</dbReference>
<dbReference type="GO" id="GO:0005829">
    <property type="term" value="C:cytosol"/>
    <property type="evidence" value="ECO:0007669"/>
    <property type="project" value="TreeGrafter"/>
</dbReference>
<dbReference type="Proteomes" id="UP000806542">
    <property type="component" value="Unassembled WGS sequence"/>
</dbReference>
<dbReference type="InterPro" id="IPR030393">
    <property type="entry name" value="G_ENGB_dom"/>
</dbReference>
<dbReference type="RefSeq" id="WP_226391433.1">
    <property type="nucleotide sequence ID" value="NZ_JADCKB010000001.1"/>
</dbReference>
<dbReference type="InterPro" id="IPR006073">
    <property type="entry name" value="GTP-bd"/>
</dbReference>
<evidence type="ECO:0000256" key="7">
    <source>
        <dbReference type="ARBA" id="ARBA00023134"/>
    </source>
</evidence>
<keyword evidence="6" id="KW-0460">Magnesium</keyword>
<evidence type="ECO:0000256" key="10">
    <source>
        <dbReference type="HAMAP-Rule" id="MF_00321"/>
    </source>
</evidence>
<keyword evidence="8 10" id="KW-0717">Septation</keyword>
<evidence type="ECO:0000313" key="13">
    <source>
        <dbReference type="Proteomes" id="UP000806542"/>
    </source>
</evidence>
<protein>
    <recommendedName>
        <fullName evidence="10">Probable GTP-binding protein EngB</fullName>
    </recommendedName>
</protein>
<evidence type="ECO:0000256" key="2">
    <source>
        <dbReference type="ARBA" id="ARBA00009638"/>
    </source>
</evidence>
<evidence type="ECO:0000256" key="3">
    <source>
        <dbReference type="ARBA" id="ARBA00022618"/>
    </source>
</evidence>
<organism evidence="12 13">
    <name type="scientific">Ructibacterium gallinarum</name>
    <dbReference type="NCBI Taxonomy" id="2779355"/>
    <lineage>
        <taxon>Bacteria</taxon>
        <taxon>Bacillati</taxon>
        <taxon>Bacillota</taxon>
        <taxon>Clostridia</taxon>
        <taxon>Eubacteriales</taxon>
        <taxon>Oscillospiraceae</taxon>
        <taxon>Ructibacterium</taxon>
    </lineage>
</organism>
<dbReference type="GO" id="GO:0000917">
    <property type="term" value="P:division septum assembly"/>
    <property type="evidence" value="ECO:0007669"/>
    <property type="project" value="UniProtKB-KW"/>
</dbReference>
<dbReference type="InterPro" id="IPR027417">
    <property type="entry name" value="P-loop_NTPase"/>
</dbReference>
<comment type="similarity">
    <text evidence="2 10">Belongs to the TRAFAC class TrmE-Era-EngA-EngB-Septin-like GTPase superfamily. EngB GTPase family.</text>
</comment>